<dbReference type="PROSITE" id="PS50297">
    <property type="entry name" value="ANK_REP_REGION"/>
    <property type="match status" value="5"/>
</dbReference>
<feature type="repeat" description="ANK" evidence="3">
    <location>
        <begin position="227"/>
        <end position="259"/>
    </location>
</feature>
<dbReference type="PANTHER" id="PTHR24198">
    <property type="entry name" value="ANKYRIN REPEAT AND PROTEIN KINASE DOMAIN-CONTAINING PROTEIN"/>
    <property type="match status" value="1"/>
</dbReference>
<gene>
    <name evidence="4" type="ORF">BJY01DRAFT_226871</name>
</gene>
<organism evidence="4 5">
    <name type="scientific">Aspergillus pseudoustus</name>
    <dbReference type="NCBI Taxonomy" id="1810923"/>
    <lineage>
        <taxon>Eukaryota</taxon>
        <taxon>Fungi</taxon>
        <taxon>Dikarya</taxon>
        <taxon>Ascomycota</taxon>
        <taxon>Pezizomycotina</taxon>
        <taxon>Eurotiomycetes</taxon>
        <taxon>Eurotiomycetidae</taxon>
        <taxon>Eurotiales</taxon>
        <taxon>Aspergillaceae</taxon>
        <taxon>Aspergillus</taxon>
        <taxon>Aspergillus subgen. Nidulantes</taxon>
    </lineage>
</organism>
<sequence>MKLERAVGGKMPLRVLPNELLLLIWAFCETKDMGALILTCRHFHDTFNSLLYQHAVKHCPDVVAAWIGKTGQLQTMREFVEAGGNVTSNHLVTPLFSATTHGQDAVIEALIEMGIDLEMETPDWKRLTALFKAVVAGRLSTVRLLLDAGAAVNARASGDDTPLMAAASSGHDEVVMLLLERGADRTALNYSDRPVLSYALEGGCGIAIIELLLETTPKDLLDEMDEGGPTPLGLAAQSGNIPAAKQLLAAGATLEAGGRSDTPLRVAIEAEEEEMVRFLLDAGADVNETPGQYAPLPLAADLGLDRILALLLERGADPTFVLPWGDVPIDNAIHGHHYRCAKLLLDAGALTSYRTETDDDPVNMLYPLIIMDDDMAIPIAEKLAISEDNHYRGKALLWAARDGNRRIVELSLENGADIEVGAALDPPITPLMIAAMNGHGQIVKLLLQRGANAYFADINGLTALAVAAQRGWVDAVLEIVQSQPNVNNLIDLTDDRKRTPLFHATVTGHLAVASILLAYGSRAMDITTNASRTTRTVVEDWSRRHADQDLDFNSRYTFKAMLDMFNNPAISRDITIDRTGKQPYPGVRIEIKPTLCSPGDMTGLSHYDRWICPGTGSQCYLCGIAIPDYGARFHDRCSDNDVCPECKVGCSPFLGDAWDLREVYGGTEHVTMRSNGNP</sequence>
<name>A0ABR4IT62_9EURO</name>
<dbReference type="PANTHER" id="PTHR24198:SF165">
    <property type="entry name" value="ANKYRIN REPEAT-CONTAINING PROTEIN-RELATED"/>
    <property type="match status" value="1"/>
</dbReference>
<evidence type="ECO:0000313" key="4">
    <source>
        <dbReference type="EMBL" id="KAL2830949.1"/>
    </source>
</evidence>
<evidence type="ECO:0000256" key="2">
    <source>
        <dbReference type="ARBA" id="ARBA00023043"/>
    </source>
</evidence>
<dbReference type="Proteomes" id="UP001610446">
    <property type="component" value="Unassembled WGS sequence"/>
</dbReference>
<comment type="caution">
    <text evidence="4">The sequence shown here is derived from an EMBL/GenBank/DDBJ whole genome shotgun (WGS) entry which is preliminary data.</text>
</comment>
<keyword evidence="5" id="KW-1185">Reference proteome</keyword>
<dbReference type="InterPro" id="IPR036770">
    <property type="entry name" value="Ankyrin_rpt-contain_sf"/>
</dbReference>
<dbReference type="Gene3D" id="1.25.40.20">
    <property type="entry name" value="Ankyrin repeat-containing domain"/>
    <property type="match status" value="3"/>
</dbReference>
<dbReference type="EMBL" id="JBFXLU010000295">
    <property type="protein sequence ID" value="KAL2830949.1"/>
    <property type="molecule type" value="Genomic_DNA"/>
</dbReference>
<dbReference type="InterPro" id="IPR002110">
    <property type="entry name" value="Ankyrin_rpt"/>
</dbReference>
<dbReference type="PRINTS" id="PR01415">
    <property type="entry name" value="ANKYRIN"/>
</dbReference>
<keyword evidence="2 3" id="KW-0040">ANK repeat</keyword>
<reference evidence="4 5" key="1">
    <citation type="submission" date="2024-07" db="EMBL/GenBank/DDBJ databases">
        <title>Section-level genome sequencing and comparative genomics of Aspergillus sections Usti and Cavernicolus.</title>
        <authorList>
            <consortium name="Lawrence Berkeley National Laboratory"/>
            <person name="Nybo J.L."/>
            <person name="Vesth T.C."/>
            <person name="Theobald S."/>
            <person name="Frisvad J.C."/>
            <person name="Larsen T.O."/>
            <person name="Kjaerboelling I."/>
            <person name="Rothschild-Mancinelli K."/>
            <person name="Lyhne E.K."/>
            <person name="Kogle M.E."/>
            <person name="Barry K."/>
            <person name="Clum A."/>
            <person name="Na H."/>
            <person name="Ledsgaard L."/>
            <person name="Lin J."/>
            <person name="Lipzen A."/>
            <person name="Kuo A."/>
            <person name="Riley R."/>
            <person name="Mondo S."/>
            <person name="Labutti K."/>
            <person name="Haridas S."/>
            <person name="Pangalinan J."/>
            <person name="Salamov A.A."/>
            <person name="Simmons B.A."/>
            <person name="Magnuson J.K."/>
            <person name="Chen J."/>
            <person name="Drula E."/>
            <person name="Henrissat B."/>
            <person name="Wiebenga A."/>
            <person name="Lubbers R.J."/>
            <person name="Gomes A.C."/>
            <person name="Makela M.R."/>
            <person name="Stajich J."/>
            <person name="Grigoriev I.V."/>
            <person name="Mortensen U.H."/>
            <person name="De Vries R.P."/>
            <person name="Baker S.E."/>
            <person name="Andersen M.R."/>
        </authorList>
    </citation>
    <scope>NUCLEOTIDE SEQUENCE [LARGE SCALE GENOMIC DNA]</scope>
    <source>
        <strain evidence="4 5">CBS 123904</strain>
    </source>
</reference>
<dbReference type="SUPFAM" id="SSF48403">
    <property type="entry name" value="Ankyrin repeat"/>
    <property type="match status" value="2"/>
</dbReference>
<evidence type="ECO:0000256" key="1">
    <source>
        <dbReference type="ARBA" id="ARBA00022737"/>
    </source>
</evidence>
<keyword evidence="1" id="KW-0677">Repeat</keyword>
<protein>
    <submittedName>
        <fullName evidence="4">Ankyrin repeat-containing domain protein</fullName>
    </submittedName>
</protein>
<proteinExistence type="predicted"/>
<evidence type="ECO:0000256" key="3">
    <source>
        <dbReference type="PROSITE-ProRule" id="PRU00023"/>
    </source>
</evidence>
<dbReference type="Pfam" id="PF12796">
    <property type="entry name" value="Ank_2"/>
    <property type="match status" value="3"/>
</dbReference>
<dbReference type="SMART" id="SM00248">
    <property type="entry name" value="ANK"/>
    <property type="match status" value="11"/>
</dbReference>
<dbReference type="CDD" id="cd09917">
    <property type="entry name" value="F-box_SF"/>
    <property type="match status" value="1"/>
</dbReference>
<feature type="repeat" description="ANK" evidence="3">
    <location>
        <begin position="158"/>
        <end position="190"/>
    </location>
</feature>
<feature type="repeat" description="ANK" evidence="3">
    <location>
        <begin position="426"/>
        <end position="458"/>
    </location>
</feature>
<evidence type="ECO:0000313" key="5">
    <source>
        <dbReference type="Proteomes" id="UP001610446"/>
    </source>
</evidence>
<dbReference type="SUPFAM" id="SSF81383">
    <property type="entry name" value="F-box domain"/>
    <property type="match status" value="1"/>
</dbReference>
<feature type="repeat" description="ANK" evidence="3">
    <location>
        <begin position="259"/>
        <end position="291"/>
    </location>
</feature>
<accession>A0ABR4IT62</accession>
<feature type="repeat" description="ANK" evidence="3">
    <location>
        <begin position="125"/>
        <end position="157"/>
    </location>
</feature>
<dbReference type="PROSITE" id="PS50088">
    <property type="entry name" value="ANK_REPEAT"/>
    <property type="match status" value="5"/>
</dbReference>
<dbReference type="InterPro" id="IPR036047">
    <property type="entry name" value="F-box-like_dom_sf"/>
</dbReference>